<sequence>MSDNVVQVLTYKSVATILAVGGTQSWTLDRNRAKGCKYVVCCRNANTREAEGNEAHGSAFMVGKVSDVVSSTDHDGRWLILFSEYATVDVGEQWEGRNPVRFYTVEDYEGHIDFDALDWKPMPEPEAKIGTVPPSQGLTITQAKAALAATFGVDPSAVEITIRG</sequence>
<proteinExistence type="predicted"/>
<gene>
    <name evidence="1" type="ORF">FHS94_003696</name>
</gene>
<dbReference type="RefSeq" id="WP_184060429.1">
    <property type="nucleotide sequence ID" value="NZ_JACIJK010000015.1"/>
</dbReference>
<protein>
    <submittedName>
        <fullName evidence="1">Uncharacterized protein</fullName>
    </submittedName>
</protein>
<keyword evidence="2" id="KW-1185">Reference proteome</keyword>
<dbReference type="EMBL" id="JACIJK010000015">
    <property type="protein sequence ID" value="MBB5716824.1"/>
    <property type="molecule type" value="Genomic_DNA"/>
</dbReference>
<dbReference type="AlphaFoldDB" id="A0A7W9EVY2"/>
<evidence type="ECO:0000313" key="1">
    <source>
        <dbReference type="EMBL" id="MBB5716824.1"/>
    </source>
</evidence>
<reference evidence="1 2" key="1">
    <citation type="submission" date="2020-08" db="EMBL/GenBank/DDBJ databases">
        <title>Genomic Encyclopedia of Type Strains, Phase IV (KMG-IV): sequencing the most valuable type-strain genomes for metagenomic binning, comparative biology and taxonomic classification.</title>
        <authorList>
            <person name="Goeker M."/>
        </authorList>
    </citation>
    <scope>NUCLEOTIDE SEQUENCE [LARGE SCALE GENOMIC DNA]</scope>
    <source>
        <strain evidence="1 2">DSM 100044</strain>
    </source>
</reference>
<evidence type="ECO:0000313" key="2">
    <source>
        <dbReference type="Proteomes" id="UP000546200"/>
    </source>
</evidence>
<accession>A0A7W9EVY2</accession>
<dbReference type="Proteomes" id="UP000546200">
    <property type="component" value="Unassembled WGS sequence"/>
</dbReference>
<comment type="caution">
    <text evidence="1">The sequence shown here is derived from an EMBL/GenBank/DDBJ whole genome shotgun (WGS) entry which is preliminary data.</text>
</comment>
<name>A0A7W9EVY2_9SPHN</name>
<organism evidence="1 2">
    <name type="scientific">Sphingomonas aerophila</name>
    <dbReference type="NCBI Taxonomy" id="1344948"/>
    <lineage>
        <taxon>Bacteria</taxon>
        <taxon>Pseudomonadati</taxon>
        <taxon>Pseudomonadota</taxon>
        <taxon>Alphaproteobacteria</taxon>
        <taxon>Sphingomonadales</taxon>
        <taxon>Sphingomonadaceae</taxon>
        <taxon>Sphingomonas</taxon>
    </lineage>
</organism>